<keyword evidence="3" id="KW-1185">Reference proteome</keyword>
<feature type="transmembrane region" description="Helical" evidence="1">
    <location>
        <begin position="34"/>
        <end position="54"/>
    </location>
</feature>
<keyword evidence="1" id="KW-0812">Transmembrane</keyword>
<dbReference type="Proteomes" id="UP000293719">
    <property type="component" value="Chromosome"/>
</dbReference>
<dbReference type="KEGG" id="rpod:E0E05_01265"/>
<dbReference type="InterPro" id="IPR019253">
    <property type="entry name" value="DUF2244_TM"/>
</dbReference>
<dbReference type="EMBL" id="CP036532">
    <property type="protein sequence ID" value="QBK29343.1"/>
    <property type="molecule type" value="Genomic_DNA"/>
</dbReference>
<evidence type="ECO:0000256" key="1">
    <source>
        <dbReference type="SAM" id="Phobius"/>
    </source>
</evidence>
<dbReference type="InterPro" id="IPR016990">
    <property type="entry name" value="UCP032162_TM"/>
</dbReference>
<dbReference type="OrthoDB" id="9808190at2"/>
<evidence type="ECO:0000313" key="2">
    <source>
        <dbReference type="EMBL" id="QBK29343.1"/>
    </source>
</evidence>
<proteinExistence type="predicted"/>
<sequence length="167" mass="18521">MSPNGTDIEPTAPAEKPVFAAELFPHRSLTPGGFAVLMGFFAAICAANAVFYFALGAWPVAIFMIVDVLILYAAIRFSFRAGRAREQVTVTRSDVHIRKIAPNGRRQDHHYNPFWARFHVDRHREIGITAMRLTGEGRATTIGAFLNPDDRESFATAFSQALATARR</sequence>
<reference evidence="2 3" key="1">
    <citation type="journal article" date="2017" name="Int. J. Syst. Evol. Microbiol.">
        <title>Roseitalea porphyridii gen. nov., sp. nov., isolated from a red alga, and reclassification of Hoeflea suaedae Chung et al. 2013 as Pseudohoeflea suaedae gen. nov., comb. nov.</title>
        <authorList>
            <person name="Hyeon J.W."/>
            <person name="Jeong S.E."/>
            <person name="Baek K."/>
            <person name="Jeon C.O."/>
        </authorList>
    </citation>
    <scope>NUCLEOTIDE SEQUENCE [LARGE SCALE GENOMIC DNA]</scope>
    <source>
        <strain evidence="2 3">MA7-20</strain>
    </source>
</reference>
<keyword evidence="1" id="KW-1133">Transmembrane helix</keyword>
<organism evidence="2 3">
    <name type="scientific">Roseitalea porphyridii</name>
    <dbReference type="NCBI Taxonomy" id="1852022"/>
    <lineage>
        <taxon>Bacteria</taxon>
        <taxon>Pseudomonadati</taxon>
        <taxon>Pseudomonadota</taxon>
        <taxon>Alphaproteobacteria</taxon>
        <taxon>Hyphomicrobiales</taxon>
        <taxon>Ahrensiaceae</taxon>
        <taxon>Roseitalea</taxon>
    </lineage>
</organism>
<gene>
    <name evidence="2" type="ORF">E0E05_01265</name>
</gene>
<dbReference type="PIRSF" id="PIRSF032162">
    <property type="entry name" value="UCP032162_imp"/>
    <property type="match status" value="1"/>
</dbReference>
<feature type="transmembrane region" description="Helical" evidence="1">
    <location>
        <begin position="60"/>
        <end position="79"/>
    </location>
</feature>
<dbReference type="Pfam" id="PF10003">
    <property type="entry name" value="DUF2244"/>
    <property type="match status" value="1"/>
</dbReference>
<dbReference type="RefSeq" id="WP_131615044.1">
    <property type="nucleotide sequence ID" value="NZ_CP036532.1"/>
</dbReference>
<protein>
    <submittedName>
        <fullName evidence="2">DUF2244 domain-containing protein</fullName>
    </submittedName>
</protein>
<accession>A0A4P6UXY3</accession>
<evidence type="ECO:0000313" key="3">
    <source>
        <dbReference type="Proteomes" id="UP000293719"/>
    </source>
</evidence>
<dbReference type="GeneID" id="90765910"/>
<dbReference type="AlphaFoldDB" id="A0A4P6UXY3"/>
<keyword evidence="1" id="KW-0472">Membrane</keyword>
<name>A0A4P6UXY3_9HYPH</name>